<dbReference type="Pfam" id="PF00294">
    <property type="entry name" value="PfkB"/>
    <property type="match status" value="1"/>
</dbReference>
<feature type="binding site" evidence="12">
    <location>
        <position position="282"/>
    </location>
    <ligand>
        <name>ATP</name>
        <dbReference type="ChEBI" id="CHEBI:30616"/>
    </ligand>
</feature>
<feature type="binding site" evidence="12">
    <location>
        <position position="254"/>
    </location>
    <ligand>
        <name>K(+)</name>
        <dbReference type="ChEBI" id="CHEBI:29103"/>
    </ligand>
</feature>
<dbReference type="AlphaFoldDB" id="A0A841PIW6"/>
<dbReference type="HAMAP" id="MF_01987">
    <property type="entry name" value="Ribokinase"/>
    <property type="match status" value="1"/>
</dbReference>
<feature type="binding site" evidence="12">
    <location>
        <position position="291"/>
    </location>
    <ligand>
        <name>K(+)</name>
        <dbReference type="ChEBI" id="CHEBI:29103"/>
    </ligand>
</feature>
<keyword evidence="12" id="KW-0963">Cytoplasm</keyword>
<accession>A0A841PIW6</accession>
<comment type="function">
    <text evidence="12">Catalyzes the phosphorylation of ribose at O-5 in a reaction requiring ATP and magnesium. The resulting D-ribose-5-phosphate can then be used either for sythesis of nucleotides, histidine, and tryptophan, or as a component of the pentose phosphate pathway.</text>
</comment>
<evidence type="ECO:0000256" key="8">
    <source>
        <dbReference type="ARBA" id="ARBA00022840"/>
    </source>
</evidence>
<evidence type="ECO:0000256" key="1">
    <source>
        <dbReference type="ARBA" id="ARBA00005380"/>
    </source>
</evidence>
<sequence length="298" mass="30076">MTLPTTPLVTVFGSLHYDIMVDAPDRPRKGETVTGHAWHPKCGGKGGNQAVSVARAGMRAAMIGAVGDDDFGTALLANLDRACVDRRFVRVAPGAGSGMSVAIFDESGDYGAVIVSGSNLTVGDRDIAAASEVVAQTSVLLLQNEVPEAANIATARAVKRHGGRVLLNAAPARELSSELSALVDVLVVNAIEAEFLTGLAAVETLEGAAQAARLLVDLCPTAIVTAGGEGVASCDRSGATFSLPAIPVKVVSTHGAGDEFVGALAAALARGEAMRAAVTAANAASALLVSTPEADRGI</sequence>
<evidence type="ECO:0000256" key="12">
    <source>
        <dbReference type="HAMAP-Rule" id="MF_01987"/>
    </source>
</evidence>
<name>A0A841PIW6_9HYPH</name>
<evidence type="ECO:0000256" key="2">
    <source>
        <dbReference type="ARBA" id="ARBA00012035"/>
    </source>
</evidence>
<evidence type="ECO:0000256" key="4">
    <source>
        <dbReference type="ARBA" id="ARBA00022679"/>
    </source>
</evidence>
<reference evidence="14 15" key="1">
    <citation type="submission" date="2020-08" db="EMBL/GenBank/DDBJ databases">
        <title>Genomic Encyclopedia of Type Strains, Phase IV (KMG-IV): sequencing the most valuable type-strain genomes for metagenomic binning, comparative biology and taxonomic classification.</title>
        <authorList>
            <person name="Goeker M."/>
        </authorList>
    </citation>
    <scope>NUCLEOTIDE SEQUENCE [LARGE SCALE GENOMIC DNA]</scope>
    <source>
        <strain evidence="14 15">DSM 100039</strain>
    </source>
</reference>
<evidence type="ECO:0000256" key="11">
    <source>
        <dbReference type="ARBA" id="ARBA00023277"/>
    </source>
</evidence>
<evidence type="ECO:0000256" key="6">
    <source>
        <dbReference type="ARBA" id="ARBA00022741"/>
    </source>
</evidence>
<gene>
    <name evidence="12" type="primary">rbsK</name>
    <name evidence="14" type="ORF">HNQ71_005290</name>
</gene>
<dbReference type="InterPro" id="IPR029056">
    <property type="entry name" value="Ribokinase-like"/>
</dbReference>
<dbReference type="PANTHER" id="PTHR10584:SF166">
    <property type="entry name" value="RIBOKINASE"/>
    <property type="match status" value="1"/>
</dbReference>
<keyword evidence="5 12" id="KW-0479">Metal-binding</keyword>
<dbReference type="Proteomes" id="UP000556329">
    <property type="component" value="Unassembled WGS sequence"/>
</dbReference>
<dbReference type="UniPathway" id="UPA00916">
    <property type="reaction ID" value="UER00889"/>
</dbReference>
<comment type="similarity">
    <text evidence="1">Belongs to the carbohydrate kinase pfkB family.</text>
</comment>
<feature type="active site" description="Proton acceptor" evidence="12">
    <location>
        <position position="258"/>
    </location>
</feature>
<feature type="binding site" evidence="12">
    <location>
        <position position="189"/>
    </location>
    <ligand>
        <name>ATP</name>
        <dbReference type="ChEBI" id="CHEBI:30616"/>
    </ligand>
</feature>
<evidence type="ECO:0000256" key="10">
    <source>
        <dbReference type="ARBA" id="ARBA00022958"/>
    </source>
</evidence>
<dbReference type="PANTHER" id="PTHR10584">
    <property type="entry name" value="SUGAR KINASE"/>
    <property type="match status" value="1"/>
</dbReference>
<feature type="binding site" evidence="12">
    <location>
        <position position="258"/>
    </location>
    <ligand>
        <name>substrate</name>
    </ligand>
</feature>
<dbReference type="CDD" id="cd01174">
    <property type="entry name" value="ribokinase"/>
    <property type="match status" value="1"/>
</dbReference>
<dbReference type="PRINTS" id="PR00990">
    <property type="entry name" value="RIBOKINASE"/>
</dbReference>
<dbReference type="Gene3D" id="3.40.1190.20">
    <property type="match status" value="1"/>
</dbReference>
<dbReference type="PROSITE" id="PS00584">
    <property type="entry name" value="PFKB_KINASES_2"/>
    <property type="match status" value="1"/>
</dbReference>
<evidence type="ECO:0000313" key="14">
    <source>
        <dbReference type="EMBL" id="MBB6412598.1"/>
    </source>
</evidence>
<dbReference type="InterPro" id="IPR002139">
    <property type="entry name" value="Ribo/fructo_kinase"/>
</dbReference>
<keyword evidence="11 12" id="KW-0119">Carbohydrate metabolism</keyword>
<evidence type="ECO:0000256" key="5">
    <source>
        <dbReference type="ARBA" id="ARBA00022723"/>
    </source>
</evidence>
<dbReference type="InterPro" id="IPR011611">
    <property type="entry name" value="PfkB_dom"/>
</dbReference>
<dbReference type="GO" id="GO:0004747">
    <property type="term" value="F:ribokinase activity"/>
    <property type="evidence" value="ECO:0007669"/>
    <property type="project" value="UniProtKB-UniRule"/>
</dbReference>
<keyword evidence="6 12" id="KW-0547">Nucleotide-binding</keyword>
<dbReference type="InterPro" id="IPR011877">
    <property type="entry name" value="Ribokinase"/>
</dbReference>
<comment type="caution">
    <text evidence="12">Lacks conserved residue(s) required for the propagation of feature annotation.</text>
</comment>
<dbReference type="InterPro" id="IPR002173">
    <property type="entry name" value="Carboh/pur_kinase_PfkB_CS"/>
</dbReference>
<dbReference type="GO" id="GO:0005524">
    <property type="term" value="F:ATP binding"/>
    <property type="evidence" value="ECO:0007669"/>
    <property type="project" value="UniProtKB-UniRule"/>
</dbReference>
<dbReference type="EC" id="2.7.1.15" evidence="2 12"/>
<evidence type="ECO:0000256" key="9">
    <source>
        <dbReference type="ARBA" id="ARBA00022842"/>
    </source>
</evidence>
<dbReference type="GO" id="GO:0019303">
    <property type="term" value="P:D-ribose catabolic process"/>
    <property type="evidence" value="ECO:0007669"/>
    <property type="project" value="UniProtKB-UniRule"/>
</dbReference>
<dbReference type="SUPFAM" id="SSF53613">
    <property type="entry name" value="Ribokinase-like"/>
    <property type="match status" value="1"/>
</dbReference>
<feature type="binding site" evidence="12">
    <location>
        <begin position="225"/>
        <end position="230"/>
    </location>
    <ligand>
        <name>ATP</name>
        <dbReference type="ChEBI" id="CHEBI:30616"/>
    </ligand>
</feature>
<feature type="domain" description="Carbohydrate kinase PfkB" evidence="13">
    <location>
        <begin position="8"/>
        <end position="294"/>
    </location>
</feature>
<evidence type="ECO:0000313" key="15">
    <source>
        <dbReference type="Proteomes" id="UP000556329"/>
    </source>
</evidence>
<dbReference type="EMBL" id="JACHEF010000006">
    <property type="protein sequence ID" value="MBB6412598.1"/>
    <property type="molecule type" value="Genomic_DNA"/>
</dbReference>
<comment type="activity regulation">
    <text evidence="12">Activated by a monovalent cation that binds near, but not in, the active site. The most likely occupant of the site in vivo is potassium. Ion binding induces a conformational change that may alter substrate affinity.</text>
</comment>
<keyword evidence="15" id="KW-1185">Reference proteome</keyword>
<keyword evidence="10 12" id="KW-0630">Potassium</keyword>
<evidence type="ECO:0000256" key="7">
    <source>
        <dbReference type="ARBA" id="ARBA00022777"/>
    </source>
</evidence>
<comment type="cofactor">
    <cofactor evidence="12">
        <name>Mg(2+)</name>
        <dbReference type="ChEBI" id="CHEBI:18420"/>
    </cofactor>
    <text evidence="12">Requires a divalent cation, most likely magnesium in vivo, as an electrophilic catalyst to aid phosphoryl group transfer. It is the chelate of the metal and the nucleotide that is the actual substrate.</text>
</comment>
<organism evidence="14 15">
    <name type="scientific">Mesorhizobium sangaii</name>
    <dbReference type="NCBI Taxonomy" id="505389"/>
    <lineage>
        <taxon>Bacteria</taxon>
        <taxon>Pseudomonadati</taxon>
        <taxon>Pseudomonadota</taxon>
        <taxon>Alphaproteobacteria</taxon>
        <taxon>Hyphomicrobiales</taxon>
        <taxon>Phyllobacteriaceae</taxon>
        <taxon>Mesorhizobium</taxon>
    </lineage>
</organism>
<feature type="binding site" evidence="12">
    <location>
        <begin position="16"/>
        <end position="18"/>
    </location>
    <ligand>
        <name>substrate</name>
    </ligand>
</feature>
<comment type="similarity">
    <text evidence="12">Belongs to the carbohydrate kinase PfkB family. Ribokinase subfamily.</text>
</comment>
<evidence type="ECO:0000256" key="3">
    <source>
        <dbReference type="ARBA" id="ARBA00016943"/>
    </source>
</evidence>
<comment type="subunit">
    <text evidence="12">Homodimer.</text>
</comment>
<protein>
    <recommendedName>
        <fullName evidence="3 12">Ribokinase</fullName>
        <shortName evidence="12">RK</shortName>
        <ecNumber evidence="2 12">2.7.1.15</ecNumber>
    </recommendedName>
</protein>
<keyword evidence="9 12" id="KW-0460">Magnesium</keyword>
<dbReference type="GO" id="GO:0005829">
    <property type="term" value="C:cytosol"/>
    <property type="evidence" value="ECO:0007669"/>
    <property type="project" value="TreeGrafter"/>
</dbReference>
<proteinExistence type="inferred from homology"/>
<evidence type="ECO:0000259" key="13">
    <source>
        <dbReference type="Pfam" id="PF00294"/>
    </source>
</evidence>
<keyword evidence="4 12" id="KW-0808">Transferase</keyword>
<keyword evidence="7 12" id="KW-0418">Kinase</keyword>
<feature type="binding site" evidence="12">
    <location>
        <position position="288"/>
    </location>
    <ligand>
        <name>K(+)</name>
        <dbReference type="ChEBI" id="CHEBI:29103"/>
    </ligand>
</feature>
<dbReference type="RefSeq" id="WP_184875694.1">
    <property type="nucleotide sequence ID" value="NZ_JACHEF010000006.1"/>
</dbReference>
<dbReference type="GO" id="GO:0046872">
    <property type="term" value="F:metal ion binding"/>
    <property type="evidence" value="ECO:0007669"/>
    <property type="project" value="UniProtKB-KW"/>
</dbReference>
<feature type="binding site" evidence="12">
    <location>
        <begin position="44"/>
        <end position="48"/>
    </location>
    <ligand>
        <name>substrate</name>
    </ligand>
</feature>
<comment type="catalytic activity">
    <reaction evidence="12">
        <text>D-ribose + ATP = D-ribose 5-phosphate + ADP + H(+)</text>
        <dbReference type="Rhea" id="RHEA:13697"/>
        <dbReference type="ChEBI" id="CHEBI:15378"/>
        <dbReference type="ChEBI" id="CHEBI:30616"/>
        <dbReference type="ChEBI" id="CHEBI:47013"/>
        <dbReference type="ChEBI" id="CHEBI:78346"/>
        <dbReference type="ChEBI" id="CHEBI:456216"/>
        <dbReference type="EC" id="2.7.1.15"/>
    </reaction>
</comment>
<comment type="subcellular location">
    <subcellularLocation>
        <location evidence="12">Cytoplasm</location>
    </subcellularLocation>
</comment>
<feature type="binding site" evidence="12">
    <location>
        <begin position="257"/>
        <end position="258"/>
    </location>
    <ligand>
        <name>ATP</name>
        <dbReference type="ChEBI" id="CHEBI:30616"/>
    </ligand>
</feature>
<keyword evidence="8 12" id="KW-0067">ATP-binding</keyword>
<comment type="caution">
    <text evidence="14">The sequence shown here is derived from an EMBL/GenBank/DDBJ whole genome shotgun (WGS) entry which is preliminary data.</text>
</comment>
<comment type="pathway">
    <text evidence="12">Carbohydrate metabolism; D-ribose degradation; D-ribose 5-phosphate from beta-D-ribopyranose: step 2/2.</text>
</comment>
<feature type="binding site" evidence="12">
    <location>
        <position position="145"/>
    </location>
    <ligand>
        <name>substrate</name>
    </ligand>
</feature>